<keyword evidence="2" id="KW-0238">DNA-binding</keyword>
<dbReference type="AlphaFoldDB" id="A0AAE3D118"/>
<keyword evidence="3" id="KW-0804">Transcription</keyword>
<dbReference type="SUPFAM" id="SSF53697">
    <property type="entry name" value="SIS domain"/>
    <property type="match status" value="1"/>
</dbReference>
<dbReference type="InterPro" id="IPR036388">
    <property type="entry name" value="WH-like_DNA-bd_sf"/>
</dbReference>
<comment type="caution">
    <text evidence="6">The sequence shown here is derived from an EMBL/GenBank/DDBJ whole genome shotgun (WGS) entry which is preliminary data.</text>
</comment>
<reference evidence="6" key="1">
    <citation type="submission" date="2021-08" db="EMBL/GenBank/DDBJ databases">
        <title>Hoeflea bacterium WL0058 sp. nov., isolated from the sediment.</title>
        <authorList>
            <person name="Wang L."/>
            <person name="Zhang D."/>
        </authorList>
    </citation>
    <scope>NUCLEOTIDE SEQUENCE</scope>
    <source>
        <strain evidence="6">WL0058</strain>
    </source>
</reference>
<dbReference type="SUPFAM" id="SSF46689">
    <property type="entry name" value="Homeodomain-like"/>
    <property type="match status" value="1"/>
</dbReference>
<dbReference type="GO" id="GO:0097367">
    <property type="term" value="F:carbohydrate derivative binding"/>
    <property type="evidence" value="ECO:0007669"/>
    <property type="project" value="InterPro"/>
</dbReference>
<dbReference type="PANTHER" id="PTHR30514">
    <property type="entry name" value="GLUCOKINASE"/>
    <property type="match status" value="1"/>
</dbReference>
<dbReference type="GO" id="GO:0003700">
    <property type="term" value="F:DNA-binding transcription factor activity"/>
    <property type="evidence" value="ECO:0007669"/>
    <property type="project" value="InterPro"/>
</dbReference>
<organism evidence="6 7">
    <name type="scientific">Flavimaribacter sediminis</name>
    <dbReference type="NCBI Taxonomy" id="2865987"/>
    <lineage>
        <taxon>Bacteria</taxon>
        <taxon>Pseudomonadati</taxon>
        <taxon>Pseudomonadota</taxon>
        <taxon>Alphaproteobacteria</taxon>
        <taxon>Hyphomicrobiales</taxon>
        <taxon>Rhizobiaceae</taxon>
        <taxon>Flavimaribacter</taxon>
    </lineage>
</organism>
<gene>
    <name evidence="6" type="ORF">K1W69_09930</name>
</gene>
<dbReference type="GO" id="GO:1901135">
    <property type="term" value="P:carbohydrate derivative metabolic process"/>
    <property type="evidence" value="ECO:0007669"/>
    <property type="project" value="InterPro"/>
</dbReference>
<keyword evidence="7" id="KW-1185">Reference proteome</keyword>
<dbReference type="Pfam" id="PF01418">
    <property type="entry name" value="HTH_6"/>
    <property type="match status" value="1"/>
</dbReference>
<feature type="domain" description="HTH rpiR-type" evidence="4">
    <location>
        <begin position="17"/>
        <end position="93"/>
    </location>
</feature>
<dbReference type="Pfam" id="PF01380">
    <property type="entry name" value="SIS"/>
    <property type="match status" value="1"/>
</dbReference>
<sequence>MSQTEIRQDDPNSGASDGIVDMLKSRYAAFSPQLRKAARFAIDNPSDVAIYSMRTLAKKAGVQHNAMVRLARELGFDGYDQFRDLFRDYVTRGSDARWLSRAQSIRERFPVGSNTQILGEHVLQELENLQQTFGEGIAEKLNNAVSRLRGARKIYVLGLRSMFPLAYYFHYTCRMFDARTVLLTGLGGALADDLRTVGSKDVLLVFSYRPYARDAIAAVEFVRERKGQVIAITDSEVSPVVTEAGVNLIVRNSTISLFSSLLPAFAVAQIIATMLLTEGGREAMQRLEETQEQLDQFNVYQE</sequence>
<protein>
    <submittedName>
        <fullName evidence="6">MurR/RpiR family transcriptional regulator</fullName>
    </submittedName>
</protein>
<dbReference type="InterPro" id="IPR046348">
    <property type="entry name" value="SIS_dom_sf"/>
</dbReference>
<dbReference type="Proteomes" id="UP001196509">
    <property type="component" value="Unassembled WGS sequence"/>
</dbReference>
<evidence type="ECO:0000256" key="1">
    <source>
        <dbReference type="ARBA" id="ARBA00023015"/>
    </source>
</evidence>
<proteinExistence type="predicted"/>
<dbReference type="Gene3D" id="1.10.10.10">
    <property type="entry name" value="Winged helix-like DNA-binding domain superfamily/Winged helix DNA-binding domain"/>
    <property type="match status" value="1"/>
</dbReference>
<feature type="domain" description="SIS" evidence="5">
    <location>
        <begin position="144"/>
        <end position="286"/>
    </location>
</feature>
<dbReference type="Gene3D" id="3.40.50.10490">
    <property type="entry name" value="Glucose-6-phosphate isomerase like protein, domain 1"/>
    <property type="match status" value="1"/>
</dbReference>
<evidence type="ECO:0000313" key="6">
    <source>
        <dbReference type="EMBL" id="MBW8637507.1"/>
    </source>
</evidence>
<dbReference type="CDD" id="cd05013">
    <property type="entry name" value="SIS_RpiR"/>
    <property type="match status" value="1"/>
</dbReference>
<dbReference type="GO" id="GO:0003677">
    <property type="term" value="F:DNA binding"/>
    <property type="evidence" value="ECO:0007669"/>
    <property type="project" value="UniProtKB-KW"/>
</dbReference>
<evidence type="ECO:0000256" key="2">
    <source>
        <dbReference type="ARBA" id="ARBA00023125"/>
    </source>
</evidence>
<evidence type="ECO:0000259" key="5">
    <source>
        <dbReference type="PROSITE" id="PS51464"/>
    </source>
</evidence>
<dbReference type="InterPro" id="IPR035472">
    <property type="entry name" value="RpiR-like_SIS"/>
</dbReference>
<evidence type="ECO:0000259" key="4">
    <source>
        <dbReference type="PROSITE" id="PS51071"/>
    </source>
</evidence>
<dbReference type="InterPro" id="IPR009057">
    <property type="entry name" value="Homeodomain-like_sf"/>
</dbReference>
<dbReference type="PANTHER" id="PTHR30514:SF18">
    <property type="entry name" value="RPIR-FAMILY TRANSCRIPTIONAL REGULATOR"/>
    <property type="match status" value="1"/>
</dbReference>
<dbReference type="InterPro" id="IPR001347">
    <property type="entry name" value="SIS_dom"/>
</dbReference>
<dbReference type="InterPro" id="IPR000281">
    <property type="entry name" value="HTH_RpiR"/>
</dbReference>
<evidence type="ECO:0000256" key="3">
    <source>
        <dbReference type="ARBA" id="ARBA00023163"/>
    </source>
</evidence>
<keyword evidence="1" id="KW-0805">Transcription regulation</keyword>
<dbReference type="EMBL" id="JAICBX010000002">
    <property type="protein sequence ID" value="MBW8637507.1"/>
    <property type="molecule type" value="Genomic_DNA"/>
</dbReference>
<name>A0AAE3D118_9HYPH</name>
<dbReference type="RefSeq" id="WP_220228208.1">
    <property type="nucleotide sequence ID" value="NZ_JAICBX010000002.1"/>
</dbReference>
<dbReference type="PROSITE" id="PS51071">
    <property type="entry name" value="HTH_RPIR"/>
    <property type="match status" value="1"/>
</dbReference>
<dbReference type="PROSITE" id="PS51464">
    <property type="entry name" value="SIS"/>
    <property type="match status" value="1"/>
</dbReference>
<dbReference type="InterPro" id="IPR047640">
    <property type="entry name" value="RpiR-like"/>
</dbReference>
<accession>A0AAE3D118</accession>
<evidence type="ECO:0000313" key="7">
    <source>
        <dbReference type="Proteomes" id="UP001196509"/>
    </source>
</evidence>